<feature type="region of interest" description="Disordered" evidence="1">
    <location>
        <begin position="200"/>
        <end position="225"/>
    </location>
</feature>
<protein>
    <recommendedName>
        <fullName evidence="2">Helix-turn-helix domain-containing protein</fullName>
    </recommendedName>
</protein>
<feature type="compositionally biased region" description="Low complexity" evidence="1">
    <location>
        <begin position="98"/>
        <end position="109"/>
    </location>
</feature>
<accession>A0AAN9YHC9</accession>
<dbReference type="AlphaFoldDB" id="A0AAN9YHC9"/>
<evidence type="ECO:0000259" key="2">
    <source>
        <dbReference type="Pfam" id="PF22943"/>
    </source>
</evidence>
<feature type="domain" description="Helix-turn-helix" evidence="2">
    <location>
        <begin position="161"/>
        <end position="203"/>
    </location>
</feature>
<feature type="compositionally biased region" description="Low complexity" evidence="1">
    <location>
        <begin position="31"/>
        <end position="56"/>
    </location>
</feature>
<proteinExistence type="predicted"/>
<feature type="region of interest" description="Disordered" evidence="1">
    <location>
        <begin position="1"/>
        <end position="128"/>
    </location>
</feature>
<dbReference type="InterPro" id="IPR054448">
    <property type="entry name" value="HTH_put_ascomycetes"/>
</dbReference>
<dbReference type="Proteomes" id="UP001320245">
    <property type="component" value="Unassembled WGS sequence"/>
</dbReference>
<reference evidence="3 4" key="1">
    <citation type="journal article" date="2023" name="PLoS ONE">
        <title>Cytospora paraplurivora sp. nov. isolated from orchards with fruit tree decline syndrome in Ontario, Canada.</title>
        <authorList>
            <person name="Ilyukhin E."/>
            <person name="Nguyen H.D.T."/>
            <person name="Castle A.J."/>
            <person name="Ellouze W."/>
        </authorList>
    </citation>
    <scope>NUCLEOTIDE SEQUENCE [LARGE SCALE GENOMIC DNA]</scope>
    <source>
        <strain evidence="3 4">FDS-564</strain>
    </source>
</reference>
<keyword evidence="4" id="KW-1185">Reference proteome</keyword>
<evidence type="ECO:0000313" key="4">
    <source>
        <dbReference type="Proteomes" id="UP001320245"/>
    </source>
</evidence>
<gene>
    <name evidence="3" type="ORF">SLS53_003584</name>
</gene>
<feature type="compositionally biased region" description="Basic and acidic residues" evidence="1">
    <location>
        <begin position="58"/>
        <end position="67"/>
    </location>
</feature>
<evidence type="ECO:0000313" key="3">
    <source>
        <dbReference type="EMBL" id="KAK7744066.1"/>
    </source>
</evidence>
<organism evidence="3 4">
    <name type="scientific">Cytospora paraplurivora</name>
    <dbReference type="NCBI Taxonomy" id="2898453"/>
    <lineage>
        <taxon>Eukaryota</taxon>
        <taxon>Fungi</taxon>
        <taxon>Dikarya</taxon>
        <taxon>Ascomycota</taxon>
        <taxon>Pezizomycotina</taxon>
        <taxon>Sordariomycetes</taxon>
        <taxon>Sordariomycetidae</taxon>
        <taxon>Diaporthales</taxon>
        <taxon>Cytosporaceae</taxon>
        <taxon>Cytospora</taxon>
    </lineage>
</organism>
<evidence type="ECO:0000256" key="1">
    <source>
        <dbReference type="SAM" id="MobiDB-lite"/>
    </source>
</evidence>
<dbReference type="Pfam" id="PF22943">
    <property type="entry name" value="HTH_68"/>
    <property type="match status" value="1"/>
</dbReference>
<dbReference type="EMBL" id="JAJSPL020000011">
    <property type="protein sequence ID" value="KAK7744066.1"/>
    <property type="molecule type" value="Genomic_DNA"/>
</dbReference>
<comment type="caution">
    <text evidence="3">The sequence shown here is derived from an EMBL/GenBank/DDBJ whole genome shotgun (WGS) entry which is preliminary data.</text>
</comment>
<sequence length="225" mass="24156">MGSGASKTVAPKTIRKFPNRAPGSAIPPQPSTSAASRAAAASRPTPSQRARPSQSSYAKDEAIREDGADPQVSSPENTLRPDYAQRLREVGVVQPNPTYSSSSTASDSYGQLQQTEHSGPVFPSPSSNTVLTALDARARLEQEAEEEFESLGLSSGQGRRFLTSGMIRDVLVMRERGTSEEDIENRLNLRRGLVKKLGPRSLYQPVGGASDGSTEPQREAFSLPQ</sequence>
<name>A0AAN9YHC9_9PEZI</name>